<dbReference type="RefSeq" id="WP_416205577.1">
    <property type="nucleotide sequence ID" value="NZ_JBBKTX010000007.1"/>
</dbReference>
<evidence type="ECO:0000256" key="1">
    <source>
        <dbReference type="SAM" id="SignalP"/>
    </source>
</evidence>
<reference evidence="3 4" key="1">
    <citation type="submission" date="2024-03" db="EMBL/GenBank/DDBJ databases">
        <title>High-quality draft genome sequence of Oceanobacter sp. wDCs-4.</title>
        <authorList>
            <person name="Dong C."/>
        </authorList>
    </citation>
    <scope>NUCLEOTIDE SEQUENCE [LARGE SCALE GENOMIC DNA]</scope>
    <source>
        <strain evidence="4">wDCs-4</strain>
    </source>
</reference>
<feature type="domain" description="ABC-type glycine betaine transport system substrate-binding" evidence="2">
    <location>
        <begin position="29"/>
        <end position="281"/>
    </location>
</feature>
<dbReference type="EMBL" id="JBBKTX010000007">
    <property type="protein sequence ID" value="MFK4752280.1"/>
    <property type="molecule type" value="Genomic_DNA"/>
</dbReference>
<evidence type="ECO:0000259" key="2">
    <source>
        <dbReference type="Pfam" id="PF04069"/>
    </source>
</evidence>
<dbReference type="Gene3D" id="3.40.190.100">
    <property type="entry name" value="Glycine betaine-binding periplasmic protein, domain 2"/>
    <property type="match status" value="1"/>
</dbReference>
<comment type="caution">
    <text evidence="3">The sequence shown here is derived from an EMBL/GenBank/DDBJ whole genome shotgun (WGS) entry which is preliminary data.</text>
</comment>
<evidence type="ECO:0000313" key="4">
    <source>
        <dbReference type="Proteomes" id="UP001620597"/>
    </source>
</evidence>
<dbReference type="InterPro" id="IPR007210">
    <property type="entry name" value="ABC_Gly_betaine_transp_sub-bd"/>
</dbReference>
<feature type="signal peptide" evidence="1">
    <location>
        <begin position="1"/>
        <end position="21"/>
    </location>
</feature>
<keyword evidence="4" id="KW-1185">Reference proteome</keyword>
<keyword evidence="1" id="KW-0732">Signal</keyword>
<accession>A0ABW8NH85</accession>
<dbReference type="Gene3D" id="3.40.190.10">
    <property type="entry name" value="Periplasmic binding protein-like II"/>
    <property type="match status" value="1"/>
</dbReference>
<proteinExistence type="predicted"/>
<sequence length="318" mass="35831">MKFVSRCVLVWLLALTGYAESATEAQCQTVRIGVVDWTDLHVVNGIAKSLLEQLGYRVELSNQPATPEVFSQMQQRNIDVFMGYWTPAMVEVAAPFYGPQDVSTLTANLDEALWTLAVPDYVYEQGVHDFADIARFSDKFEGRIYGLEKGSSGNAAILEMISSNAFGLKDFKLIETSERLMLAQVNGRVRKGEWIVFMGWKPHPMNQQFAMRYLDGGDQYFGPDYGKATVNTSIRKGLEQECPNLARFFSNLTFKAAIEEEIMQKTSNEFVPVDRAVRMWMHRNPAQVSAWLSGVKTLTGQPVDAQMMADEMEVTFGR</sequence>
<dbReference type="CDD" id="cd13640">
    <property type="entry name" value="PBP2_ChoX"/>
    <property type="match status" value="1"/>
</dbReference>
<gene>
    <name evidence="3" type="ORF">WG929_07650</name>
</gene>
<feature type="chain" id="PRO_5047189040" evidence="1">
    <location>
        <begin position="22"/>
        <end position="318"/>
    </location>
</feature>
<organism evidence="3 4">
    <name type="scientific">Oceanobacter antarcticus</name>
    <dbReference type="NCBI Taxonomy" id="3133425"/>
    <lineage>
        <taxon>Bacteria</taxon>
        <taxon>Pseudomonadati</taxon>
        <taxon>Pseudomonadota</taxon>
        <taxon>Gammaproteobacteria</taxon>
        <taxon>Oceanospirillales</taxon>
        <taxon>Oceanospirillaceae</taxon>
        <taxon>Oceanobacter</taxon>
    </lineage>
</organism>
<dbReference type="SUPFAM" id="SSF53850">
    <property type="entry name" value="Periplasmic binding protein-like II"/>
    <property type="match status" value="1"/>
</dbReference>
<dbReference type="Proteomes" id="UP001620597">
    <property type="component" value="Unassembled WGS sequence"/>
</dbReference>
<protein>
    <submittedName>
        <fullName evidence="3">Glycine betaine ABC transporter substrate-binding protein</fullName>
    </submittedName>
</protein>
<evidence type="ECO:0000313" key="3">
    <source>
        <dbReference type="EMBL" id="MFK4752280.1"/>
    </source>
</evidence>
<dbReference type="InterPro" id="IPR017783">
    <property type="entry name" value="ABC_choline_sub-bd"/>
</dbReference>
<name>A0ABW8NH85_9GAMM</name>
<dbReference type="Pfam" id="PF04069">
    <property type="entry name" value="OpuAC"/>
    <property type="match status" value="1"/>
</dbReference>